<feature type="transmembrane region" description="Helical" evidence="1">
    <location>
        <begin position="113"/>
        <end position="130"/>
    </location>
</feature>
<feature type="transmembrane region" description="Helical" evidence="1">
    <location>
        <begin position="139"/>
        <end position="161"/>
    </location>
</feature>
<feature type="transmembrane region" description="Helical" evidence="1">
    <location>
        <begin position="21"/>
        <end position="44"/>
    </location>
</feature>
<dbReference type="EMBL" id="BMIB01000003">
    <property type="protein sequence ID" value="GGH72972.1"/>
    <property type="molecule type" value="Genomic_DNA"/>
</dbReference>
<sequence>MIGVILFLLALYLFFNAAKRYLCVCILFTIATAGFQLLPVYLFVMPPVGITKPYDWLLLFCAALLLLSPGVFIQNRAWSSYRNILLFAVALLFLLAYSIFYRRVEPLISMRVWRNYIFFLVLFPFVQLSLQDLLKIFRWVIYATTVASLVYCVQPFVGQGLLNMVGSDLVYTNDEGYPTRYYNLPVFIFPVFFFFFFSKATFGLWGKHLLLGINMLAILLSQHRNLLLSILCCYALHLFLSKKVKPARLLLYAGIVVLAFNIVKTLPQSRFSEGFKDLSGAAMSVSPITLNALEANELSTTEFRWYLFVERLQYVLANPVTTWLGIGLLTEDSRQTRLLRFNIGLPDDNNGVKQVDTGDIIWSVMILQFGIAGIVFFILYYLAFLIKFLAFKTEPVVQIGILFIVVLFITSFYGTAILQPYTTCMLMLFAAYAYGLRQVAPAAPSFTYPLTAPSYI</sequence>
<proteinExistence type="predicted"/>
<protein>
    <submittedName>
        <fullName evidence="2">Uncharacterized protein</fullName>
    </submittedName>
</protein>
<feature type="transmembrane region" description="Helical" evidence="1">
    <location>
        <begin position="56"/>
        <end position="72"/>
    </location>
</feature>
<evidence type="ECO:0000313" key="2">
    <source>
        <dbReference type="EMBL" id="GGH72972.1"/>
    </source>
</evidence>
<name>A0A917MYZ8_9BACT</name>
<organism evidence="2 3">
    <name type="scientific">Filimonas zeae</name>
    <dbReference type="NCBI Taxonomy" id="1737353"/>
    <lineage>
        <taxon>Bacteria</taxon>
        <taxon>Pseudomonadati</taxon>
        <taxon>Bacteroidota</taxon>
        <taxon>Chitinophagia</taxon>
        <taxon>Chitinophagales</taxon>
        <taxon>Chitinophagaceae</taxon>
        <taxon>Filimonas</taxon>
    </lineage>
</organism>
<evidence type="ECO:0000313" key="3">
    <source>
        <dbReference type="Proteomes" id="UP000627292"/>
    </source>
</evidence>
<accession>A0A917MYZ8</accession>
<keyword evidence="3" id="KW-1185">Reference proteome</keyword>
<reference evidence="2" key="2">
    <citation type="submission" date="2020-09" db="EMBL/GenBank/DDBJ databases">
        <authorList>
            <person name="Sun Q."/>
            <person name="Zhou Y."/>
        </authorList>
    </citation>
    <scope>NUCLEOTIDE SEQUENCE</scope>
    <source>
        <strain evidence="2">CGMCC 1.15290</strain>
    </source>
</reference>
<feature type="transmembrane region" description="Helical" evidence="1">
    <location>
        <begin position="181"/>
        <end position="197"/>
    </location>
</feature>
<feature type="transmembrane region" description="Helical" evidence="1">
    <location>
        <begin position="360"/>
        <end position="384"/>
    </location>
</feature>
<feature type="transmembrane region" description="Helical" evidence="1">
    <location>
        <begin position="249"/>
        <end position="266"/>
    </location>
</feature>
<feature type="transmembrane region" description="Helical" evidence="1">
    <location>
        <begin position="84"/>
        <end position="101"/>
    </location>
</feature>
<reference evidence="2" key="1">
    <citation type="journal article" date="2014" name="Int. J. Syst. Evol. Microbiol.">
        <title>Complete genome sequence of Corynebacterium casei LMG S-19264T (=DSM 44701T), isolated from a smear-ripened cheese.</title>
        <authorList>
            <consortium name="US DOE Joint Genome Institute (JGI-PGF)"/>
            <person name="Walter F."/>
            <person name="Albersmeier A."/>
            <person name="Kalinowski J."/>
            <person name="Ruckert C."/>
        </authorList>
    </citation>
    <scope>NUCLEOTIDE SEQUENCE</scope>
    <source>
        <strain evidence="2">CGMCC 1.15290</strain>
    </source>
</reference>
<comment type="caution">
    <text evidence="2">The sequence shown here is derived from an EMBL/GenBank/DDBJ whole genome shotgun (WGS) entry which is preliminary data.</text>
</comment>
<evidence type="ECO:0000256" key="1">
    <source>
        <dbReference type="SAM" id="Phobius"/>
    </source>
</evidence>
<gene>
    <name evidence="2" type="ORF">GCM10011379_33980</name>
</gene>
<dbReference type="AlphaFoldDB" id="A0A917MYZ8"/>
<feature type="transmembrane region" description="Helical" evidence="1">
    <location>
        <begin position="396"/>
        <end position="418"/>
    </location>
</feature>
<keyword evidence="1" id="KW-1133">Transmembrane helix</keyword>
<keyword evidence="1" id="KW-0812">Transmembrane</keyword>
<dbReference type="Proteomes" id="UP000627292">
    <property type="component" value="Unassembled WGS sequence"/>
</dbReference>
<keyword evidence="1" id="KW-0472">Membrane</keyword>
<feature type="transmembrane region" description="Helical" evidence="1">
    <location>
        <begin position="209"/>
        <end position="237"/>
    </location>
</feature>
<dbReference type="RefSeq" id="WP_188954394.1">
    <property type="nucleotide sequence ID" value="NZ_BMIB01000003.1"/>
</dbReference>